<keyword evidence="2" id="KW-1185">Reference proteome</keyword>
<name>R0M2I7_ANAPL</name>
<evidence type="ECO:0000313" key="2">
    <source>
        <dbReference type="Proteomes" id="UP000296049"/>
    </source>
</evidence>
<gene>
    <name evidence="1" type="ORF">Anapl_01510</name>
</gene>
<dbReference type="EMBL" id="KB742459">
    <property type="protein sequence ID" value="EOB08315.1"/>
    <property type="molecule type" value="Genomic_DNA"/>
</dbReference>
<reference evidence="2" key="1">
    <citation type="journal article" date="2013" name="Nat. Genet.">
        <title>The duck genome and transcriptome provide insight into an avian influenza virus reservoir species.</title>
        <authorList>
            <person name="Huang Y."/>
            <person name="Li Y."/>
            <person name="Burt D.W."/>
            <person name="Chen H."/>
            <person name="Zhang Y."/>
            <person name="Qian W."/>
            <person name="Kim H."/>
            <person name="Gan S."/>
            <person name="Zhao Y."/>
            <person name="Li J."/>
            <person name="Yi K."/>
            <person name="Feng H."/>
            <person name="Zhu P."/>
            <person name="Li B."/>
            <person name="Liu Q."/>
            <person name="Fairley S."/>
            <person name="Magor K.E."/>
            <person name="Du Z."/>
            <person name="Hu X."/>
            <person name="Goodman L."/>
            <person name="Tafer H."/>
            <person name="Vignal A."/>
            <person name="Lee T."/>
            <person name="Kim K.W."/>
            <person name="Sheng Z."/>
            <person name="An Y."/>
            <person name="Searle S."/>
            <person name="Herrero J."/>
            <person name="Groenen M.A."/>
            <person name="Crooijmans R.P."/>
            <person name="Faraut T."/>
            <person name="Cai Q."/>
            <person name="Webster R.G."/>
            <person name="Aldridge J.R."/>
            <person name="Warren W.C."/>
            <person name="Bartschat S."/>
            <person name="Kehr S."/>
            <person name="Marz M."/>
            <person name="Stadler P.F."/>
            <person name="Smith J."/>
            <person name="Kraus R.H."/>
            <person name="Zhao Y."/>
            <person name="Ren L."/>
            <person name="Fei J."/>
            <person name="Morisson M."/>
            <person name="Kaiser P."/>
            <person name="Griffin D.K."/>
            <person name="Rao M."/>
            <person name="Pitel F."/>
            <person name="Wang J."/>
            <person name="Li N."/>
        </authorList>
    </citation>
    <scope>NUCLEOTIDE SEQUENCE [LARGE SCALE GENOMIC DNA]</scope>
</reference>
<protein>
    <submittedName>
        <fullName evidence="1">Uncharacterized protein</fullName>
    </submittedName>
</protein>
<proteinExistence type="predicted"/>
<accession>R0M2I7</accession>
<sequence length="198" mass="22254">MRSCKFYGATTLNFNMHLVKPTTPSKQQIDGAEAAQRAKGLNPKMNCRATGEAAGKSAFRHVTVQKVHGVNCEAFCILMSELKWQIFPLLLLLVQQNGSLPDWHKNEIVGVVILSSFTVHQAESLSSNLFQIIVLERVNCHVMDIWVKLEDFTGDAGWYFGQLTQQINVSACPYFWQCDKYRSVTLSRGFAPIAMLEP</sequence>
<organism evidence="1 2">
    <name type="scientific">Anas platyrhynchos</name>
    <name type="common">Mallard</name>
    <name type="synonym">Anas boschas</name>
    <dbReference type="NCBI Taxonomy" id="8839"/>
    <lineage>
        <taxon>Eukaryota</taxon>
        <taxon>Metazoa</taxon>
        <taxon>Chordata</taxon>
        <taxon>Craniata</taxon>
        <taxon>Vertebrata</taxon>
        <taxon>Euteleostomi</taxon>
        <taxon>Archelosauria</taxon>
        <taxon>Archosauria</taxon>
        <taxon>Dinosauria</taxon>
        <taxon>Saurischia</taxon>
        <taxon>Theropoda</taxon>
        <taxon>Coelurosauria</taxon>
        <taxon>Aves</taxon>
        <taxon>Neognathae</taxon>
        <taxon>Galloanserae</taxon>
        <taxon>Anseriformes</taxon>
        <taxon>Anatidae</taxon>
        <taxon>Anatinae</taxon>
        <taxon>Anas</taxon>
    </lineage>
</organism>
<dbReference type="AlphaFoldDB" id="R0M2I7"/>
<dbReference type="Proteomes" id="UP000296049">
    <property type="component" value="Unassembled WGS sequence"/>
</dbReference>
<evidence type="ECO:0000313" key="1">
    <source>
        <dbReference type="EMBL" id="EOB08315.1"/>
    </source>
</evidence>